<feature type="compositionally biased region" description="Basic and acidic residues" evidence="1">
    <location>
        <begin position="96"/>
        <end position="115"/>
    </location>
</feature>
<dbReference type="AlphaFoldDB" id="A0A2A3ELX2"/>
<protein>
    <submittedName>
        <fullName evidence="2">Uncharacterized protein</fullName>
    </submittedName>
</protein>
<dbReference type="Proteomes" id="UP000242457">
    <property type="component" value="Unassembled WGS sequence"/>
</dbReference>
<proteinExistence type="predicted"/>
<organism evidence="2 3">
    <name type="scientific">Apis cerana cerana</name>
    <name type="common">Oriental honeybee</name>
    <dbReference type="NCBI Taxonomy" id="94128"/>
    <lineage>
        <taxon>Eukaryota</taxon>
        <taxon>Metazoa</taxon>
        <taxon>Ecdysozoa</taxon>
        <taxon>Arthropoda</taxon>
        <taxon>Hexapoda</taxon>
        <taxon>Insecta</taxon>
        <taxon>Pterygota</taxon>
        <taxon>Neoptera</taxon>
        <taxon>Endopterygota</taxon>
        <taxon>Hymenoptera</taxon>
        <taxon>Apocrita</taxon>
        <taxon>Aculeata</taxon>
        <taxon>Apoidea</taxon>
        <taxon>Anthophila</taxon>
        <taxon>Apidae</taxon>
        <taxon>Apis</taxon>
    </lineage>
</organism>
<sequence>MEWNTFEMPASSASLRALYEASFLSRFRGDERQHETQAKVLSLIGNEVAALCERRQAHGDTFSCVSFHGKSTTTTTTTTRWDDENFGRLYTSRVNETTEKPKRQAPHQEKEEEKSMQQKFKNIWEVADGEALAPAMMVIGARLEWGRPFKADLLAAYGPQSGPPAPGGEEGLNTGMKLVISRCLRNQGNPFPQRKKCNFGVVSSVGADVPQNLVARSSQEYNDCGLRNSAGS</sequence>
<accession>A0A2A3ELX2</accession>
<keyword evidence="3" id="KW-1185">Reference proteome</keyword>
<evidence type="ECO:0000313" key="2">
    <source>
        <dbReference type="EMBL" id="PBC32031.1"/>
    </source>
</evidence>
<evidence type="ECO:0000313" key="3">
    <source>
        <dbReference type="Proteomes" id="UP000242457"/>
    </source>
</evidence>
<dbReference type="EMBL" id="KZ288222">
    <property type="protein sequence ID" value="PBC32031.1"/>
    <property type="molecule type" value="Genomic_DNA"/>
</dbReference>
<name>A0A2A3ELX2_APICC</name>
<reference evidence="2 3" key="1">
    <citation type="submission" date="2014-07" db="EMBL/GenBank/DDBJ databases">
        <title>Genomic and transcriptomic analysis on Apis cerana provide comprehensive insights into honey bee biology.</title>
        <authorList>
            <person name="Diao Q."/>
            <person name="Sun L."/>
            <person name="Zheng H."/>
            <person name="Zheng H."/>
            <person name="Xu S."/>
            <person name="Wang S."/>
            <person name="Zeng Z."/>
            <person name="Hu F."/>
            <person name="Su S."/>
            <person name="Wu J."/>
        </authorList>
    </citation>
    <scope>NUCLEOTIDE SEQUENCE [LARGE SCALE GENOMIC DNA]</scope>
    <source>
        <tissue evidence="2">Pupae without intestine</tissue>
    </source>
</reference>
<evidence type="ECO:0000256" key="1">
    <source>
        <dbReference type="SAM" id="MobiDB-lite"/>
    </source>
</evidence>
<gene>
    <name evidence="2" type="ORF">APICC_05544</name>
</gene>
<feature type="region of interest" description="Disordered" evidence="1">
    <location>
        <begin position="92"/>
        <end position="115"/>
    </location>
</feature>